<dbReference type="PANTHER" id="PTHR44591">
    <property type="entry name" value="STRESS RESPONSE REGULATOR PROTEIN 1"/>
    <property type="match status" value="1"/>
</dbReference>
<dbReference type="InterPro" id="IPR008327">
    <property type="entry name" value="Sig_transdc_resp-reg_antiterm"/>
</dbReference>
<evidence type="ECO:0000259" key="2">
    <source>
        <dbReference type="PROSITE" id="PS50110"/>
    </source>
</evidence>
<evidence type="ECO:0008006" key="5">
    <source>
        <dbReference type="Google" id="ProtNLM"/>
    </source>
</evidence>
<dbReference type="InterPro" id="IPR036388">
    <property type="entry name" value="WH-like_DNA-bd_sf"/>
</dbReference>
<gene>
    <name evidence="4" type="ORF">MNBD_GAMMA24-2667</name>
</gene>
<organism evidence="4">
    <name type="scientific">hydrothermal vent metagenome</name>
    <dbReference type="NCBI Taxonomy" id="652676"/>
    <lineage>
        <taxon>unclassified sequences</taxon>
        <taxon>metagenomes</taxon>
        <taxon>ecological metagenomes</taxon>
    </lineage>
</organism>
<dbReference type="PROSITE" id="PS50110">
    <property type="entry name" value="RESPONSE_REGULATORY"/>
    <property type="match status" value="1"/>
</dbReference>
<name>A0A3B1BPQ3_9ZZZZ</name>
<dbReference type="SMART" id="SM01012">
    <property type="entry name" value="ANTAR"/>
    <property type="match status" value="1"/>
</dbReference>
<feature type="domain" description="Response regulatory" evidence="2">
    <location>
        <begin position="5"/>
        <end position="117"/>
    </location>
</feature>
<dbReference type="SMART" id="SM00448">
    <property type="entry name" value="REC"/>
    <property type="match status" value="1"/>
</dbReference>
<dbReference type="Gene3D" id="1.10.10.10">
    <property type="entry name" value="Winged helix-like DNA-binding domain superfamily/Winged helix DNA-binding domain"/>
    <property type="match status" value="1"/>
</dbReference>
<dbReference type="GO" id="GO:0000160">
    <property type="term" value="P:phosphorelay signal transduction system"/>
    <property type="evidence" value="ECO:0007669"/>
    <property type="project" value="InterPro"/>
</dbReference>
<dbReference type="InterPro" id="IPR005561">
    <property type="entry name" value="ANTAR"/>
</dbReference>
<evidence type="ECO:0000256" key="1">
    <source>
        <dbReference type="ARBA" id="ARBA00022553"/>
    </source>
</evidence>
<dbReference type="Pfam" id="PF00072">
    <property type="entry name" value="Response_reg"/>
    <property type="match status" value="1"/>
</dbReference>
<dbReference type="SUPFAM" id="SSF52172">
    <property type="entry name" value="CheY-like"/>
    <property type="match status" value="1"/>
</dbReference>
<dbReference type="PANTHER" id="PTHR44591:SF3">
    <property type="entry name" value="RESPONSE REGULATORY DOMAIN-CONTAINING PROTEIN"/>
    <property type="match status" value="1"/>
</dbReference>
<dbReference type="PIRSF" id="PIRSF036382">
    <property type="entry name" value="RR_antiterm"/>
    <property type="match status" value="1"/>
</dbReference>
<dbReference type="AlphaFoldDB" id="A0A3B1BPQ3"/>
<dbReference type="InterPro" id="IPR001789">
    <property type="entry name" value="Sig_transdc_resp-reg_receiver"/>
</dbReference>
<dbReference type="EMBL" id="UOFZ01000163">
    <property type="protein sequence ID" value="VAX14183.1"/>
    <property type="molecule type" value="Genomic_DNA"/>
</dbReference>
<reference evidence="4" key="1">
    <citation type="submission" date="2018-06" db="EMBL/GenBank/DDBJ databases">
        <authorList>
            <person name="Zhirakovskaya E."/>
        </authorList>
    </citation>
    <scope>NUCLEOTIDE SEQUENCE</scope>
</reference>
<keyword evidence="1" id="KW-0597">Phosphoprotein</keyword>
<dbReference type="PROSITE" id="PS50921">
    <property type="entry name" value="ANTAR"/>
    <property type="match status" value="1"/>
</dbReference>
<evidence type="ECO:0000259" key="3">
    <source>
        <dbReference type="PROSITE" id="PS50921"/>
    </source>
</evidence>
<sequence length="201" mass="22433">MKTKKILLVDDDGLILAHLSNGLKDIGYEVNLAYSGEQALQLANEWQPDLAILEICMPGQSGFETAQSLKYMYIPSIFLSSHTDKAYVKQAVSVGALGYLIKPVEVTGVIPTIETALERAQEIRQLQDTNKRLDGALETGNLVNVVVGMLMERHHLGRQEAFELLRRKARSDRRKVKSIAQDILAAWDTFNQLAAERPQKS</sequence>
<feature type="domain" description="ANTAR" evidence="3">
    <location>
        <begin position="123"/>
        <end position="184"/>
    </location>
</feature>
<protein>
    <recommendedName>
        <fullName evidence="5">Response regulator</fullName>
    </recommendedName>
</protein>
<dbReference type="Pfam" id="PF03861">
    <property type="entry name" value="ANTAR"/>
    <property type="match status" value="1"/>
</dbReference>
<dbReference type="GO" id="GO:0003723">
    <property type="term" value="F:RNA binding"/>
    <property type="evidence" value="ECO:0007669"/>
    <property type="project" value="InterPro"/>
</dbReference>
<dbReference type="Gene3D" id="3.40.50.2300">
    <property type="match status" value="1"/>
</dbReference>
<accession>A0A3B1BPQ3</accession>
<proteinExistence type="predicted"/>
<dbReference type="InterPro" id="IPR050595">
    <property type="entry name" value="Bact_response_regulator"/>
</dbReference>
<evidence type="ECO:0000313" key="4">
    <source>
        <dbReference type="EMBL" id="VAX14183.1"/>
    </source>
</evidence>
<dbReference type="InterPro" id="IPR011006">
    <property type="entry name" value="CheY-like_superfamily"/>
</dbReference>